<protein>
    <submittedName>
        <fullName evidence="1">Uncharacterized protein</fullName>
    </submittedName>
</protein>
<reference evidence="2" key="1">
    <citation type="journal article" date="2013" name="Mol. Plant Microbe Interact.">
        <title>Global aspects of pacC regulation of pathogenicity genes in Colletotrichum gloeosporioides as revealed by transcriptome analysis.</title>
        <authorList>
            <person name="Alkan N."/>
            <person name="Meng X."/>
            <person name="Friedlander G."/>
            <person name="Reuveni E."/>
            <person name="Sukno S."/>
            <person name="Sherman A."/>
            <person name="Thon M."/>
            <person name="Fluhr R."/>
            <person name="Prusky D."/>
        </authorList>
    </citation>
    <scope>NUCLEOTIDE SEQUENCE [LARGE SCALE GENOMIC DNA]</scope>
    <source>
        <strain evidence="2">Cg-14</strain>
    </source>
</reference>
<proteinExistence type="predicted"/>
<evidence type="ECO:0000313" key="1">
    <source>
        <dbReference type="EMBL" id="EQB44210.1"/>
    </source>
</evidence>
<evidence type="ECO:0000313" key="2">
    <source>
        <dbReference type="Proteomes" id="UP000015530"/>
    </source>
</evidence>
<comment type="caution">
    <text evidence="1">The sequence shown here is derived from an EMBL/GenBank/DDBJ whole genome shotgun (WGS) entry which is preliminary data.</text>
</comment>
<name>T0L7C5_COLGC</name>
<sequence length="49" mass="5074">MPAGPTLVSDPTSTELQVYRPPLGLQHDCLTIAESAPAGTLCTPPRKAA</sequence>
<gene>
    <name evidence="1" type="ORF">CGLO_17064</name>
</gene>
<dbReference type="HOGENOM" id="CLU_3142995_0_0_1"/>
<dbReference type="EMBL" id="AMYD01004062">
    <property type="protein sequence ID" value="EQB44210.1"/>
    <property type="molecule type" value="Genomic_DNA"/>
</dbReference>
<organism evidence="1 2">
    <name type="scientific">Colletotrichum gloeosporioides (strain Cg-14)</name>
    <name type="common">Anthracnose fungus</name>
    <name type="synonym">Glomerella cingulata</name>
    <dbReference type="NCBI Taxonomy" id="1237896"/>
    <lineage>
        <taxon>Eukaryota</taxon>
        <taxon>Fungi</taxon>
        <taxon>Dikarya</taxon>
        <taxon>Ascomycota</taxon>
        <taxon>Pezizomycotina</taxon>
        <taxon>Sordariomycetes</taxon>
        <taxon>Hypocreomycetidae</taxon>
        <taxon>Glomerellales</taxon>
        <taxon>Glomerellaceae</taxon>
        <taxon>Colletotrichum</taxon>
        <taxon>Colletotrichum gloeosporioides species complex</taxon>
    </lineage>
</organism>
<dbReference type="AlphaFoldDB" id="T0L7C5"/>
<dbReference type="Proteomes" id="UP000015530">
    <property type="component" value="Unassembled WGS sequence"/>
</dbReference>
<accession>T0L7C5</accession>